<name>A0AAV5VY75_9BILA</name>
<dbReference type="SUPFAM" id="SSF57903">
    <property type="entry name" value="FYVE/PHD zinc finger"/>
    <property type="match status" value="1"/>
</dbReference>
<feature type="region of interest" description="Disordered" evidence="1">
    <location>
        <begin position="401"/>
        <end position="453"/>
    </location>
</feature>
<dbReference type="Proteomes" id="UP001432322">
    <property type="component" value="Unassembled WGS sequence"/>
</dbReference>
<evidence type="ECO:0000313" key="3">
    <source>
        <dbReference type="Proteomes" id="UP001432322"/>
    </source>
</evidence>
<reference evidence="2" key="1">
    <citation type="submission" date="2023-10" db="EMBL/GenBank/DDBJ databases">
        <title>Genome assembly of Pristionchus species.</title>
        <authorList>
            <person name="Yoshida K."/>
            <person name="Sommer R.J."/>
        </authorList>
    </citation>
    <scope>NUCLEOTIDE SEQUENCE</scope>
    <source>
        <strain evidence="2">RS5133</strain>
    </source>
</reference>
<feature type="non-terminal residue" evidence="2">
    <location>
        <position position="453"/>
    </location>
</feature>
<sequence>MAPTRIHEDIRRLLRNDRPDASVLIRKLESGGHTKTEIERELQKLEAPGEIIEVFDKQKRTICLTKELKDSSRPISLRPRLDLSRRIIESLSKHRRARAEVDREEMKTILMRVHRIENFSSANFESYFDFGLQEALRTGKIEKVGDKYRSNGMKLSLICSICDNKRSDSHERKLECIHCRSQRHASCMGLRKHKLLGDFECELCSNCSSCDKQPTRSNPLAWCPQCYKPKHLRGCGRRNDQIGEAALAALPTVHLCTDCGGKTIEIETKETDPQPSTSTSNVMATPDKGVGKLSDSLTAYFTPSCEGRRRHRQINTHDDSTSEDDNEGQKLMCPLTVEVSRGAVEGIAGKTPPSSSSSTHRRAEQLQDALSPYFTAGTGKRRSVVKGEYARLNGSGGMVHPLESSLLSPSAPGPSHCGLLASPRRGRGRPPRSSSLIGSPPSSAREEEEEEEE</sequence>
<comment type="caution">
    <text evidence="2">The sequence shown here is derived from an EMBL/GenBank/DDBJ whole genome shotgun (WGS) entry which is preliminary data.</text>
</comment>
<evidence type="ECO:0000313" key="2">
    <source>
        <dbReference type="EMBL" id="GMT24574.1"/>
    </source>
</evidence>
<feature type="region of interest" description="Disordered" evidence="1">
    <location>
        <begin position="308"/>
        <end position="329"/>
    </location>
</feature>
<dbReference type="EMBL" id="BTSY01000004">
    <property type="protein sequence ID" value="GMT24574.1"/>
    <property type="molecule type" value="Genomic_DNA"/>
</dbReference>
<gene>
    <name evidence="2" type="ORF">PFISCL1PPCAC_15871</name>
</gene>
<feature type="compositionally biased region" description="Low complexity" evidence="1">
    <location>
        <begin position="431"/>
        <end position="443"/>
    </location>
</feature>
<proteinExistence type="predicted"/>
<dbReference type="AlphaFoldDB" id="A0AAV5VY75"/>
<accession>A0AAV5VY75</accession>
<keyword evidence="3" id="KW-1185">Reference proteome</keyword>
<feature type="region of interest" description="Disordered" evidence="1">
    <location>
        <begin position="268"/>
        <end position="289"/>
    </location>
</feature>
<feature type="compositionally biased region" description="Polar residues" evidence="1">
    <location>
        <begin position="273"/>
        <end position="283"/>
    </location>
</feature>
<protein>
    <submittedName>
        <fullName evidence="2">Uncharacterized protein</fullName>
    </submittedName>
</protein>
<organism evidence="2 3">
    <name type="scientific">Pristionchus fissidentatus</name>
    <dbReference type="NCBI Taxonomy" id="1538716"/>
    <lineage>
        <taxon>Eukaryota</taxon>
        <taxon>Metazoa</taxon>
        <taxon>Ecdysozoa</taxon>
        <taxon>Nematoda</taxon>
        <taxon>Chromadorea</taxon>
        <taxon>Rhabditida</taxon>
        <taxon>Rhabditina</taxon>
        <taxon>Diplogasteromorpha</taxon>
        <taxon>Diplogasteroidea</taxon>
        <taxon>Neodiplogasteridae</taxon>
        <taxon>Pristionchus</taxon>
    </lineage>
</organism>
<feature type="compositionally biased region" description="Low complexity" evidence="1">
    <location>
        <begin position="401"/>
        <end position="423"/>
    </location>
</feature>
<evidence type="ECO:0000256" key="1">
    <source>
        <dbReference type="SAM" id="MobiDB-lite"/>
    </source>
</evidence>
<dbReference type="InterPro" id="IPR011011">
    <property type="entry name" value="Znf_FYVE_PHD"/>
</dbReference>